<dbReference type="GO" id="GO:0052689">
    <property type="term" value="F:carboxylic ester hydrolase activity"/>
    <property type="evidence" value="ECO:0007669"/>
    <property type="project" value="TreeGrafter"/>
</dbReference>
<dbReference type="PANTHER" id="PTHR42886">
    <property type="entry name" value="RE40534P-RELATED"/>
    <property type="match status" value="1"/>
</dbReference>
<dbReference type="Proteomes" id="UP000785679">
    <property type="component" value="Unassembled WGS sequence"/>
</dbReference>
<accession>A0A8J8NML4</accession>
<dbReference type="Gene3D" id="3.40.50.1820">
    <property type="entry name" value="alpha/beta hydrolase"/>
    <property type="match status" value="1"/>
</dbReference>
<feature type="domain" description="AB hydrolase-1" evidence="2">
    <location>
        <begin position="67"/>
        <end position="188"/>
    </location>
</feature>
<evidence type="ECO:0000313" key="3">
    <source>
        <dbReference type="EMBL" id="TNV78367.1"/>
    </source>
</evidence>
<comment type="caution">
    <text evidence="3">The sequence shown here is derived from an EMBL/GenBank/DDBJ whole genome shotgun (WGS) entry which is preliminary data.</text>
</comment>
<dbReference type="SUPFAM" id="SSF53474">
    <property type="entry name" value="alpha/beta-Hydrolases"/>
    <property type="match status" value="1"/>
</dbReference>
<dbReference type="InterPro" id="IPR000073">
    <property type="entry name" value="AB_hydrolase_1"/>
</dbReference>
<evidence type="ECO:0000256" key="1">
    <source>
        <dbReference type="ARBA" id="ARBA00038097"/>
    </source>
</evidence>
<proteinExistence type="inferred from homology"/>
<evidence type="ECO:0000313" key="4">
    <source>
        <dbReference type="Proteomes" id="UP000785679"/>
    </source>
</evidence>
<evidence type="ECO:0000259" key="2">
    <source>
        <dbReference type="Pfam" id="PF00561"/>
    </source>
</evidence>
<gene>
    <name evidence="3" type="ORF">FGO68_gene1585</name>
</gene>
<dbReference type="InterPro" id="IPR029058">
    <property type="entry name" value="AB_hydrolase_fold"/>
</dbReference>
<organism evidence="3 4">
    <name type="scientific">Halteria grandinella</name>
    <dbReference type="NCBI Taxonomy" id="5974"/>
    <lineage>
        <taxon>Eukaryota</taxon>
        <taxon>Sar</taxon>
        <taxon>Alveolata</taxon>
        <taxon>Ciliophora</taxon>
        <taxon>Intramacronucleata</taxon>
        <taxon>Spirotrichea</taxon>
        <taxon>Stichotrichia</taxon>
        <taxon>Sporadotrichida</taxon>
        <taxon>Halteriidae</taxon>
        <taxon>Halteria</taxon>
    </lineage>
</organism>
<dbReference type="GO" id="GO:0055088">
    <property type="term" value="P:lipid homeostasis"/>
    <property type="evidence" value="ECO:0007669"/>
    <property type="project" value="TreeGrafter"/>
</dbReference>
<dbReference type="Pfam" id="PF00561">
    <property type="entry name" value="Abhydrolase_1"/>
    <property type="match status" value="1"/>
</dbReference>
<sequence>MVGTNPQALKAERKDDYFDEAKFAISERKVLAHSGIDPDLIKISNVPIDTAGNYIRTIEIGTHNEKPTLVLIHGYGGSSVKFWKIAKPLSEQYHLLMIDIVGMGGSSRPEFGLREPAEVDVYLTEWLERWRQNVYPGQDFKDFVLIGHSFGGYVSGLYTIQHPQNVRKLIMLSPLGISRIPEGFNLDHEIDKLPESMQPPKFLIKFISMIWSSMSSPYELMRKTGPWMSSKLLDFYASKRFTSLHGDELEDYKDYMKHTLLRPASTDDALFINFDHLLFAKRPLQDPHKLGGLDKPISFIFGDRDWMLRHGGEEVLRQNPYTGRYSHMHIVKDSDHHLYFDNPVGLTEAILKDLENLHEMPKF</sequence>
<keyword evidence="4" id="KW-1185">Reference proteome</keyword>
<dbReference type="AlphaFoldDB" id="A0A8J8NML4"/>
<dbReference type="OrthoDB" id="430332at2759"/>
<dbReference type="PRINTS" id="PR00111">
    <property type="entry name" value="ABHYDROLASE"/>
</dbReference>
<comment type="similarity">
    <text evidence="1">Belongs to the peptidase S33 family. ABHD4/ABHD5 subfamily.</text>
</comment>
<dbReference type="GO" id="GO:0006654">
    <property type="term" value="P:phosphatidic acid biosynthetic process"/>
    <property type="evidence" value="ECO:0007669"/>
    <property type="project" value="TreeGrafter"/>
</dbReference>
<dbReference type="EMBL" id="RRYP01010464">
    <property type="protein sequence ID" value="TNV78367.1"/>
    <property type="molecule type" value="Genomic_DNA"/>
</dbReference>
<protein>
    <recommendedName>
        <fullName evidence="2">AB hydrolase-1 domain-containing protein</fullName>
    </recommendedName>
</protein>
<reference evidence="3" key="1">
    <citation type="submission" date="2019-06" db="EMBL/GenBank/DDBJ databases">
        <authorList>
            <person name="Zheng W."/>
        </authorList>
    </citation>
    <scope>NUCLEOTIDE SEQUENCE</scope>
    <source>
        <strain evidence="3">QDHG01</strain>
    </source>
</reference>
<dbReference type="GO" id="GO:0042171">
    <property type="term" value="F:lysophosphatidic acid acyltransferase activity"/>
    <property type="evidence" value="ECO:0007669"/>
    <property type="project" value="TreeGrafter"/>
</dbReference>
<dbReference type="PANTHER" id="PTHR42886:SF29">
    <property type="entry name" value="PUMMELIG, ISOFORM A"/>
    <property type="match status" value="1"/>
</dbReference>
<name>A0A8J8NML4_HALGN</name>